<protein>
    <submittedName>
        <fullName evidence="2">Uncharacterized protein</fullName>
    </submittedName>
</protein>
<organism evidence="2 3">
    <name type="scientific">Mycena albidolilacea</name>
    <dbReference type="NCBI Taxonomy" id="1033008"/>
    <lineage>
        <taxon>Eukaryota</taxon>
        <taxon>Fungi</taxon>
        <taxon>Dikarya</taxon>
        <taxon>Basidiomycota</taxon>
        <taxon>Agaricomycotina</taxon>
        <taxon>Agaricomycetes</taxon>
        <taxon>Agaricomycetidae</taxon>
        <taxon>Agaricales</taxon>
        <taxon>Marasmiineae</taxon>
        <taxon>Mycenaceae</taxon>
        <taxon>Mycena</taxon>
    </lineage>
</organism>
<evidence type="ECO:0000313" key="2">
    <source>
        <dbReference type="EMBL" id="KAJ7343016.1"/>
    </source>
</evidence>
<feature type="region of interest" description="Disordered" evidence="1">
    <location>
        <begin position="443"/>
        <end position="486"/>
    </location>
</feature>
<dbReference type="EMBL" id="JARIHO010000024">
    <property type="protein sequence ID" value="KAJ7343016.1"/>
    <property type="molecule type" value="Genomic_DNA"/>
</dbReference>
<name>A0AAD6ZWH7_9AGAR</name>
<dbReference type="AlphaFoldDB" id="A0AAD6ZWH7"/>
<feature type="compositionally biased region" description="Acidic residues" evidence="1">
    <location>
        <begin position="457"/>
        <end position="475"/>
    </location>
</feature>
<gene>
    <name evidence="2" type="ORF">DFH08DRAFT_873959</name>
</gene>
<sequence>MCHFCGDVRHSPARMDPRPMSELKLTDAEYAEYKSHSSADTLYKRLADKDYPKLRVIGFNDDTKAVFRTCNPDGHEYIEVPWSGMDSLKWIAQRLEDEIKVSFHHWYLATADGVIFKTFGELVCTSAAFRVKEQVVLTLLMPADLATFAASHLKQHKWKRATADPCASTDALEKCVAQFHLIESMPSTAWNAYFAQRSAADKRVQDQLNEYAGQDRPAVYEKIEKAVDRVLDCLGLGDGEPAVHDRIVPLSADIVDDGWGNVASAELLSRIYSPTNPAAVDVYLEYHYRTRYQSVEFFCNVYYRAHPSITETKLTLSTPSGPRKMNGFRPLLEMGLADVPPGRRWRPIEERTFDLSQAQARALHRTLFGETPASGSASDSTVAGKISVREMIELLLASVGISFYTAFDPDDEDDVDSFKMGELRWEGLDGSARWLGRNIRAVSGCPPMNDDNKNSDKDDDYEEDEDEYSDEDDGDFGPGRGECQHQ</sequence>
<keyword evidence="3" id="KW-1185">Reference proteome</keyword>
<dbReference type="Proteomes" id="UP001218218">
    <property type="component" value="Unassembled WGS sequence"/>
</dbReference>
<evidence type="ECO:0000256" key="1">
    <source>
        <dbReference type="SAM" id="MobiDB-lite"/>
    </source>
</evidence>
<accession>A0AAD6ZWH7</accession>
<comment type="caution">
    <text evidence="2">The sequence shown here is derived from an EMBL/GenBank/DDBJ whole genome shotgun (WGS) entry which is preliminary data.</text>
</comment>
<reference evidence="2" key="1">
    <citation type="submission" date="2023-03" db="EMBL/GenBank/DDBJ databases">
        <title>Massive genome expansion in bonnet fungi (Mycena s.s.) driven by repeated elements and novel gene families across ecological guilds.</title>
        <authorList>
            <consortium name="Lawrence Berkeley National Laboratory"/>
            <person name="Harder C.B."/>
            <person name="Miyauchi S."/>
            <person name="Viragh M."/>
            <person name="Kuo A."/>
            <person name="Thoen E."/>
            <person name="Andreopoulos B."/>
            <person name="Lu D."/>
            <person name="Skrede I."/>
            <person name="Drula E."/>
            <person name="Henrissat B."/>
            <person name="Morin E."/>
            <person name="Kohler A."/>
            <person name="Barry K."/>
            <person name="LaButti K."/>
            <person name="Morin E."/>
            <person name="Salamov A."/>
            <person name="Lipzen A."/>
            <person name="Mereny Z."/>
            <person name="Hegedus B."/>
            <person name="Baldrian P."/>
            <person name="Stursova M."/>
            <person name="Weitz H."/>
            <person name="Taylor A."/>
            <person name="Grigoriev I.V."/>
            <person name="Nagy L.G."/>
            <person name="Martin F."/>
            <person name="Kauserud H."/>
        </authorList>
    </citation>
    <scope>NUCLEOTIDE SEQUENCE</scope>
    <source>
        <strain evidence="2">CBHHK002</strain>
    </source>
</reference>
<proteinExistence type="predicted"/>
<evidence type="ECO:0000313" key="3">
    <source>
        <dbReference type="Proteomes" id="UP001218218"/>
    </source>
</evidence>